<dbReference type="OrthoDB" id="9833129at2"/>
<feature type="signal peptide" evidence="1">
    <location>
        <begin position="1"/>
        <end position="23"/>
    </location>
</feature>
<dbReference type="Proteomes" id="UP000245765">
    <property type="component" value="Unassembled WGS sequence"/>
</dbReference>
<keyword evidence="1" id="KW-0732">Signal</keyword>
<sequence>MMHPARRSVLAVPMLALPGIAKAAPLPVPPFRDWIGRTARLRGDGGAARLFLGADGTGRMAVRLLLFCRILPVRAWRLGPDGVSLTYSRVAALDSSRLIAGEAHILPGAQRLLWVEAASHEAEFEGFETPDAAGRCG</sequence>
<evidence type="ECO:0000313" key="3">
    <source>
        <dbReference type="Proteomes" id="UP000245765"/>
    </source>
</evidence>
<protein>
    <submittedName>
        <fullName evidence="2">Uncharacterized protein</fullName>
    </submittedName>
</protein>
<name>A0A317FA87_9PROT</name>
<dbReference type="EMBL" id="QGNA01000004">
    <property type="protein sequence ID" value="PWS35402.1"/>
    <property type="molecule type" value="Genomic_DNA"/>
</dbReference>
<proteinExistence type="predicted"/>
<evidence type="ECO:0000313" key="2">
    <source>
        <dbReference type="EMBL" id="PWS35402.1"/>
    </source>
</evidence>
<comment type="caution">
    <text evidence="2">The sequence shown here is derived from an EMBL/GenBank/DDBJ whole genome shotgun (WGS) entry which is preliminary data.</text>
</comment>
<keyword evidence="3" id="KW-1185">Reference proteome</keyword>
<dbReference type="AlphaFoldDB" id="A0A317FA87"/>
<gene>
    <name evidence="2" type="ORF">DFH01_17420</name>
</gene>
<reference evidence="3" key="1">
    <citation type="submission" date="2018-05" db="EMBL/GenBank/DDBJ databases">
        <authorList>
            <person name="Du Z."/>
            <person name="Wang X."/>
        </authorList>
    </citation>
    <scope>NUCLEOTIDE SEQUENCE [LARGE SCALE GENOMIC DNA]</scope>
    <source>
        <strain evidence="3">CQN31</strain>
    </source>
</reference>
<dbReference type="RefSeq" id="WP_109871769.1">
    <property type="nucleotide sequence ID" value="NZ_QGNA01000004.1"/>
</dbReference>
<evidence type="ECO:0000256" key="1">
    <source>
        <dbReference type="SAM" id="SignalP"/>
    </source>
</evidence>
<feature type="chain" id="PRO_5016390294" evidence="1">
    <location>
        <begin position="24"/>
        <end position="137"/>
    </location>
</feature>
<organism evidence="2 3">
    <name type="scientific">Falsiroseomonas bella</name>
    <dbReference type="NCBI Taxonomy" id="2184016"/>
    <lineage>
        <taxon>Bacteria</taxon>
        <taxon>Pseudomonadati</taxon>
        <taxon>Pseudomonadota</taxon>
        <taxon>Alphaproteobacteria</taxon>
        <taxon>Acetobacterales</taxon>
        <taxon>Roseomonadaceae</taxon>
        <taxon>Falsiroseomonas</taxon>
    </lineage>
</organism>
<accession>A0A317FA87</accession>